<protein>
    <submittedName>
        <fullName evidence="4">Scaffold attachment factor B2</fullName>
    </submittedName>
</protein>
<keyword evidence="2" id="KW-0539">Nucleus</keyword>
<dbReference type="PANTHER" id="PTHR15683:SF4">
    <property type="entry name" value="SCAFFOLD ATTACHMENT FACTOR B2"/>
    <property type="match status" value="1"/>
</dbReference>
<gene>
    <name evidence="4" type="primary">SAFB2_2</name>
    <name evidence="4" type="ORF">P7K49_033034</name>
</gene>
<evidence type="ECO:0000256" key="1">
    <source>
        <dbReference type="ARBA" id="ARBA00004123"/>
    </source>
</evidence>
<feature type="compositionally biased region" description="Basic and acidic residues" evidence="3">
    <location>
        <begin position="69"/>
        <end position="81"/>
    </location>
</feature>
<dbReference type="PANTHER" id="PTHR15683">
    <property type="entry name" value="SCAFFOLD ATTACHMENT FACTOR B-RELATED"/>
    <property type="match status" value="1"/>
</dbReference>
<feature type="compositionally biased region" description="Basic and acidic residues" evidence="3">
    <location>
        <begin position="8"/>
        <end position="41"/>
    </location>
</feature>
<dbReference type="InterPro" id="IPR051738">
    <property type="entry name" value="SAF_Modulators"/>
</dbReference>
<evidence type="ECO:0000256" key="2">
    <source>
        <dbReference type="ARBA" id="ARBA00023242"/>
    </source>
</evidence>
<dbReference type="EMBL" id="JASSZA010000019">
    <property type="protein sequence ID" value="KAK2087127.1"/>
    <property type="molecule type" value="Genomic_DNA"/>
</dbReference>
<evidence type="ECO:0000313" key="5">
    <source>
        <dbReference type="Proteomes" id="UP001266305"/>
    </source>
</evidence>
<comment type="subcellular location">
    <subcellularLocation>
        <location evidence="1">Nucleus</location>
    </subcellularLocation>
</comment>
<sequence length="128" mass="14139">MFLNRTVIKKEEKIEKKEEKKPEDIKKEEKDQDELKPEPTNRSRVTKSGDESLSSAGGRGRPGTGGSRGMERTVVMDKSKGEPVISVKTTSRSKERVSIASAISEPTVGYRGSMTCLIRIMKTTLLGP</sequence>
<comment type="caution">
    <text evidence="4">The sequence shown here is derived from an EMBL/GenBank/DDBJ whole genome shotgun (WGS) entry which is preliminary data.</text>
</comment>
<feature type="compositionally biased region" description="Gly residues" evidence="3">
    <location>
        <begin position="57"/>
        <end position="68"/>
    </location>
</feature>
<name>A0ABQ9TSG5_SAGOE</name>
<keyword evidence="5" id="KW-1185">Reference proteome</keyword>
<evidence type="ECO:0000313" key="4">
    <source>
        <dbReference type="EMBL" id="KAK2087127.1"/>
    </source>
</evidence>
<evidence type="ECO:0000256" key="3">
    <source>
        <dbReference type="SAM" id="MobiDB-lite"/>
    </source>
</evidence>
<proteinExistence type="predicted"/>
<dbReference type="Proteomes" id="UP001266305">
    <property type="component" value="Unassembled WGS sequence"/>
</dbReference>
<reference evidence="4 5" key="1">
    <citation type="submission" date="2023-05" db="EMBL/GenBank/DDBJ databases">
        <title>B98-5 Cell Line De Novo Hybrid Assembly: An Optical Mapping Approach.</title>
        <authorList>
            <person name="Kananen K."/>
            <person name="Auerbach J.A."/>
            <person name="Kautto E."/>
            <person name="Blachly J.S."/>
        </authorList>
    </citation>
    <scope>NUCLEOTIDE SEQUENCE [LARGE SCALE GENOMIC DNA]</scope>
    <source>
        <strain evidence="4">B95-8</strain>
        <tissue evidence="4">Cell line</tissue>
    </source>
</reference>
<feature type="region of interest" description="Disordered" evidence="3">
    <location>
        <begin position="1"/>
        <end position="92"/>
    </location>
</feature>
<organism evidence="4 5">
    <name type="scientific">Saguinus oedipus</name>
    <name type="common">Cotton-top tamarin</name>
    <name type="synonym">Oedipomidas oedipus</name>
    <dbReference type="NCBI Taxonomy" id="9490"/>
    <lineage>
        <taxon>Eukaryota</taxon>
        <taxon>Metazoa</taxon>
        <taxon>Chordata</taxon>
        <taxon>Craniata</taxon>
        <taxon>Vertebrata</taxon>
        <taxon>Euteleostomi</taxon>
        <taxon>Mammalia</taxon>
        <taxon>Eutheria</taxon>
        <taxon>Euarchontoglires</taxon>
        <taxon>Primates</taxon>
        <taxon>Haplorrhini</taxon>
        <taxon>Platyrrhini</taxon>
        <taxon>Cebidae</taxon>
        <taxon>Callitrichinae</taxon>
        <taxon>Saguinus</taxon>
    </lineage>
</organism>
<accession>A0ABQ9TSG5</accession>